<proteinExistence type="predicted"/>
<evidence type="ECO:0000313" key="4">
    <source>
        <dbReference type="Proteomes" id="UP000571950"/>
    </source>
</evidence>
<gene>
    <name evidence="3" type="ORF">GGR43_001171</name>
</gene>
<feature type="domain" description="Terminase large subunit gp17-like C-terminal" evidence="2">
    <location>
        <begin position="280"/>
        <end position="427"/>
    </location>
</feature>
<dbReference type="AlphaFoldDB" id="A0A7W6BEP5"/>
<dbReference type="Proteomes" id="UP000571950">
    <property type="component" value="Unassembled WGS sequence"/>
</dbReference>
<comment type="caution">
    <text evidence="3">The sequence shown here is derived from an EMBL/GenBank/DDBJ whole genome shotgun (WGS) entry which is preliminary data.</text>
</comment>
<reference evidence="3 4" key="1">
    <citation type="submission" date="2020-08" db="EMBL/GenBank/DDBJ databases">
        <title>Genomic Encyclopedia of Type Strains, Phase IV (KMG-IV): sequencing the most valuable type-strain genomes for metagenomic binning, comparative biology and taxonomic classification.</title>
        <authorList>
            <person name="Goeker M."/>
        </authorList>
    </citation>
    <scope>NUCLEOTIDE SEQUENCE [LARGE SCALE GENOMIC DNA]</scope>
    <source>
        <strain evidence="3 4">DSM 26189</strain>
    </source>
</reference>
<protein>
    <submittedName>
        <fullName evidence="3">Phage terminase large subunit-like protein</fullName>
    </submittedName>
</protein>
<accession>A0A7W6BEP5</accession>
<dbReference type="Pfam" id="PF17289">
    <property type="entry name" value="Terminase_6C"/>
    <property type="match status" value="1"/>
</dbReference>
<dbReference type="Gene3D" id="3.30.420.240">
    <property type="match status" value="1"/>
</dbReference>
<evidence type="ECO:0000259" key="2">
    <source>
        <dbReference type="Pfam" id="PF17289"/>
    </source>
</evidence>
<evidence type="ECO:0000256" key="1">
    <source>
        <dbReference type="ARBA" id="ARBA00022612"/>
    </source>
</evidence>
<keyword evidence="1" id="KW-1188">Viral release from host cell</keyword>
<dbReference type="InterPro" id="IPR027417">
    <property type="entry name" value="P-loop_NTPase"/>
</dbReference>
<dbReference type="RefSeq" id="WP_188071015.1">
    <property type="nucleotide sequence ID" value="NZ_JACIDT010000003.1"/>
</dbReference>
<dbReference type="InterPro" id="IPR035421">
    <property type="entry name" value="Terminase_6C"/>
</dbReference>
<dbReference type="Pfam" id="PF03237">
    <property type="entry name" value="Terminase_6N"/>
    <property type="match status" value="1"/>
</dbReference>
<name>A0A7W6BEP5_9SPHN</name>
<keyword evidence="4" id="KW-1185">Reference proteome</keyword>
<dbReference type="Gene3D" id="3.40.50.300">
    <property type="entry name" value="P-loop containing nucleotide triphosphate hydrolases"/>
    <property type="match status" value="1"/>
</dbReference>
<dbReference type="EMBL" id="JACIDT010000003">
    <property type="protein sequence ID" value="MBB3925458.1"/>
    <property type="molecule type" value="Genomic_DNA"/>
</dbReference>
<evidence type="ECO:0000313" key="3">
    <source>
        <dbReference type="EMBL" id="MBB3925458.1"/>
    </source>
</evidence>
<organism evidence="3 4">
    <name type="scientific">Sphingobium jiangsuense</name>
    <dbReference type="NCBI Taxonomy" id="870476"/>
    <lineage>
        <taxon>Bacteria</taxon>
        <taxon>Pseudomonadati</taxon>
        <taxon>Pseudomonadota</taxon>
        <taxon>Alphaproteobacteria</taxon>
        <taxon>Sphingomonadales</taxon>
        <taxon>Sphingomonadaceae</taxon>
        <taxon>Sphingobium</taxon>
    </lineage>
</organism>
<sequence>MSRSQWEELADWPPDRLAAFLDQIGEVGRMTLLHDWAVHARPEQLPPPGDWRLWLMLAGRGFGKTRAGAEWVRSIAEADGGARIALVGASLHEARSVMVEGESGLLAIAPWWDRPIWHPALRRLVWKSGAQAMLFGAADPDSLRGPQFTHGWADEIAKWANGEAAWDNLMLGLRLGRTPRLLATTTPRPVPLIRRLIAQGGVVVTRGATRDNRAHLPPAFLAAMERDYGGTVLGRQELDGELIEEPEGALWTRALIERCRVRRDALAQPGGVALNRVVVAVDPPASSTGDACGIVAAGLGADGRAYVIEDGTVAGVSPEGWAARVVALAMRHGADRIVAEANNGGEMVGSVLRAAQADLPLRLVHASRGKAARAEPVAALYERGRVAHAGAFPEMEDQMCAMLIGGGYCGPGRSPDRADALVWALSELMLGRRMENQRVRTL</sequence>